<accession>A0A5E5PBW9</accession>
<proteinExistence type="predicted"/>
<gene>
    <name evidence="1" type="ORF">PAP18089_05074</name>
</gene>
<reference evidence="1 2" key="1">
    <citation type="submission" date="2019-08" db="EMBL/GenBank/DDBJ databases">
        <authorList>
            <person name="Peeters C."/>
        </authorList>
    </citation>
    <scope>NUCLEOTIDE SEQUENCE [LARGE SCALE GENOMIC DNA]</scope>
    <source>
        <strain evidence="1 2">LMG 18089</strain>
    </source>
</reference>
<dbReference type="EMBL" id="CABPSX010000015">
    <property type="protein sequence ID" value="VVG74062.1"/>
    <property type="molecule type" value="Genomic_DNA"/>
</dbReference>
<dbReference type="AlphaFoldDB" id="A0A5E5PBW9"/>
<sequence>MTITLEAIEAKHSELGQLIERFKEQEKGAEIRIHDTVIPLAAGERFAGVVLNEDGTLSHYLIKLAGEVEDVDFKTAREWASSKGGELPTRPEQALLYANLKGEFSTNWYWSGEEHEDGFAWCQYFNDGFQKYSGSQSYRLRAVAVRRFIPSVI</sequence>
<evidence type="ECO:0008006" key="3">
    <source>
        <dbReference type="Google" id="ProtNLM"/>
    </source>
</evidence>
<evidence type="ECO:0000313" key="2">
    <source>
        <dbReference type="Proteomes" id="UP000364291"/>
    </source>
</evidence>
<dbReference type="OrthoDB" id="7349818at2"/>
<protein>
    <recommendedName>
        <fullName evidence="3">DUF1566 domain-containing protein</fullName>
    </recommendedName>
</protein>
<dbReference type="RefSeq" id="WP_150728816.1">
    <property type="nucleotide sequence ID" value="NZ_CABPSX010000015.1"/>
</dbReference>
<dbReference type="Proteomes" id="UP000364291">
    <property type="component" value="Unassembled WGS sequence"/>
</dbReference>
<evidence type="ECO:0000313" key="1">
    <source>
        <dbReference type="EMBL" id="VVG74062.1"/>
    </source>
</evidence>
<name>A0A5E5PBW9_9BURK</name>
<organism evidence="1 2">
    <name type="scientific">Pandoraea apista</name>
    <dbReference type="NCBI Taxonomy" id="93218"/>
    <lineage>
        <taxon>Bacteria</taxon>
        <taxon>Pseudomonadati</taxon>
        <taxon>Pseudomonadota</taxon>
        <taxon>Betaproteobacteria</taxon>
        <taxon>Burkholderiales</taxon>
        <taxon>Burkholderiaceae</taxon>
        <taxon>Pandoraea</taxon>
    </lineage>
</organism>